<dbReference type="PANTHER" id="PTHR23339">
    <property type="entry name" value="TYROSINE SPECIFIC PROTEIN PHOSPHATASE AND DUAL SPECIFICITY PROTEIN PHOSPHATASE"/>
    <property type="match status" value="1"/>
</dbReference>
<dbReference type="InterPro" id="IPR000387">
    <property type="entry name" value="Tyr_Pase_dom"/>
</dbReference>
<dbReference type="FunFam" id="3.90.190.10:FF:000157">
    <property type="entry name" value="Protein-tyrosine phosphatase"/>
    <property type="match status" value="1"/>
</dbReference>
<dbReference type="Gene3D" id="3.90.190.10">
    <property type="entry name" value="Protein tyrosine phosphatase superfamily"/>
    <property type="match status" value="1"/>
</dbReference>
<name>A0A9C6XCH1_FRAOC</name>
<dbReference type="GO" id="GO:0016791">
    <property type="term" value="F:phosphatase activity"/>
    <property type="evidence" value="ECO:0007669"/>
    <property type="project" value="UniProtKB-ARBA"/>
</dbReference>
<evidence type="ECO:0000313" key="4">
    <source>
        <dbReference type="Proteomes" id="UP000504606"/>
    </source>
</evidence>
<feature type="compositionally biased region" description="Pro residues" evidence="2">
    <location>
        <begin position="1"/>
        <end position="14"/>
    </location>
</feature>
<evidence type="ECO:0000256" key="1">
    <source>
        <dbReference type="ARBA" id="ARBA00022801"/>
    </source>
</evidence>
<dbReference type="Proteomes" id="UP000504606">
    <property type="component" value="Unplaced"/>
</dbReference>
<dbReference type="AlphaFoldDB" id="A0A9C6XCH1"/>
<proteinExistence type="predicted"/>
<evidence type="ECO:0000313" key="5">
    <source>
        <dbReference type="RefSeq" id="XP_052132662.1"/>
    </source>
</evidence>
<reference evidence="5" key="1">
    <citation type="submission" date="2025-08" db="UniProtKB">
        <authorList>
            <consortium name="RefSeq"/>
        </authorList>
    </citation>
    <scope>IDENTIFICATION</scope>
    <source>
        <tissue evidence="5">Whole organism</tissue>
    </source>
</reference>
<accession>A0A9C6XCH1</accession>
<dbReference type="OrthoDB" id="19045at2759"/>
<evidence type="ECO:0000256" key="2">
    <source>
        <dbReference type="SAM" id="MobiDB-lite"/>
    </source>
</evidence>
<dbReference type="InterPro" id="IPR057023">
    <property type="entry name" value="PTP-SAK"/>
</dbReference>
<dbReference type="InterPro" id="IPR050561">
    <property type="entry name" value="PTP"/>
</dbReference>
<evidence type="ECO:0000259" key="3">
    <source>
        <dbReference type="PROSITE" id="PS50056"/>
    </source>
</evidence>
<dbReference type="PROSITE" id="PS50056">
    <property type="entry name" value="TYR_PHOSPHATASE_2"/>
    <property type="match status" value="1"/>
</dbReference>
<gene>
    <name evidence="5" type="primary">LOC113209928</name>
</gene>
<dbReference type="SUPFAM" id="SSF52799">
    <property type="entry name" value="(Phosphotyrosine protein) phosphatases II"/>
    <property type="match status" value="1"/>
</dbReference>
<dbReference type="InterPro" id="IPR029021">
    <property type="entry name" value="Prot-tyrosine_phosphatase-like"/>
</dbReference>
<feature type="region of interest" description="Disordered" evidence="2">
    <location>
        <begin position="1"/>
        <end position="54"/>
    </location>
</feature>
<keyword evidence="1" id="KW-0378">Hydrolase</keyword>
<dbReference type="GeneID" id="113209928"/>
<dbReference type="RefSeq" id="XP_052132662.1">
    <property type="nucleotide sequence ID" value="XM_052276702.1"/>
</dbReference>
<feature type="domain" description="Tyrosine specific protein phosphatases" evidence="3">
    <location>
        <begin position="137"/>
        <end position="202"/>
    </location>
</feature>
<dbReference type="KEGG" id="foc:113209928"/>
<keyword evidence="4" id="KW-1185">Reference proteome</keyword>
<sequence length="218" mass="24476">MPTPVESKPQPPFRSRPVKSPPEDKMAEPQVAAPAADEEPAERPPHVPLPPLDQDLLAMPPEEYWVSDLRWIVPQQLAVVRAPRNREHLEALVRENIVHLVTLSPDAMPKPEDFPNKIKSTVIPVEEFDMPTDEAVNQFIELCEKAQQKKEAVCVHCRQGRGRAGAFAACWIVRFQGKIPEAAISAVRMLRPGALETLGQERAVKRLHDRLKKNPPAK</sequence>
<organism evidence="4 5">
    <name type="scientific">Frankliniella occidentalis</name>
    <name type="common">Western flower thrips</name>
    <name type="synonym">Euthrips occidentalis</name>
    <dbReference type="NCBI Taxonomy" id="133901"/>
    <lineage>
        <taxon>Eukaryota</taxon>
        <taxon>Metazoa</taxon>
        <taxon>Ecdysozoa</taxon>
        <taxon>Arthropoda</taxon>
        <taxon>Hexapoda</taxon>
        <taxon>Insecta</taxon>
        <taxon>Pterygota</taxon>
        <taxon>Neoptera</taxon>
        <taxon>Paraneoptera</taxon>
        <taxon>Thysanoptera</taxon>
        <taxon>Terebrantia</taxon>
        <taxon>Thripoidea</taxon>
        <taxon>Thripidae</taxon>
        <taxon>Frankliniella</taxon>
    </lineage>
</organism>
<protein>
    <submittedName>
        <fullName evidence="5">Dual specificity protein phosphatase 23-like</fullName>
    </submittedName>
</protein>
<dbReference type="Pfam" id="PF22784">
    <property type="entry name" value="PTP-SAK"/>
    <property type="match status" value="1"/>
</dbReference>